<evidence type="ECO:0000313" key="1">
    <source>
        <dbReference type="EMBL" id="GAF07736.1"/>
    </source>
</evidence>
<comment type="caution">
    <text evidence="1">The sequence shown here is derived from an EMBL/GenBank/DDBJ whole genome shotgun (WGS) entry which is preliminary data.</text>
</comment>
<protein>
    <submittedName>
        <fullName evidence="1">Uncharacterized protein</fullName>
    </submittedName>
</protein>
<dbReference type="RefSeq" id="WP_036647455.1">
    <property type="nucleotide sequence ID" value="NZ_BAVZ01000004.1"/>
</dbReference>
<reference evidence="1 2" key="1">
    <citation type="journal article" date="2014" name="Genome Announc.">
        <title>Draft Genome Sequence of Paenibacillus pini JCM 16418T, Isolated from the Rhizosphere of Pine Tree.</title>
        <authorList>
            <person name="Yuki M."/>
            <person name="Oshima K."/>
            <person name="Suda W."/>
            <person name="Oshida Y."/>
            <person name="Kitamura K."/>
            <person name="Iida Y."/>
            <person name="Hattori M."/>
            <person name="Ohkuma M."/>
        </authorList>
    </citation>
    <scope>NUCLEOTIDE SEQUENCE [LARGE SCALE GENOMIC DNA]</scope>
    <source>
        <strain evidence="1 2">JCM 16418</strain>
    </source>
</reference>
<sequence length="265" mass="30288">MEEDEFSFKISYIEFFFLTQMLSVDQIAGYSDPFRGYLMDEIEEEWEVTLPILIRKGYLIRNDTKGTYEVDGALALCIEVCGSNYAVRATKHIDGLGDYEGFLFFTPELAVEWTDDGHGNMFICPVANAPLSIDVLYGLFPLNMSSEKKWIIELSQVTWREWIVYSSEQMMNALLEEGCLPEAAEVICHCFLHAESSGSMEYWTRTGSYWNQESYHFVRIGDLAYLVSDTNMSSIRIQAFEPSIVKASLECFADLFKVVKEGARS</sequence>
<dbReference type="eggNOG" id="ENOG503072Q">
    <property type="taxonomic scope" value="Bacteria"/>
</dbReference>
<organism evidence="1 2">
    <name type="scientific">Paenibacillus pini JCM 16418</name>
    <dbReference type="NCBI Taxonomy" id="1236976"/>
    <lineage>
        <taxon>Bacteria</taxon>
        <taxon>Bacillati</taxon>
        <taxon>Bacillota</taxon>
        <taxon>Bacilli</taxon>
        <taxon>Bacillales</taxon>
        <taxon>Paenibacillaceae</taxon>
        <taxon>Paenibacillus</taxon>
    </lineage>
</organism>
<dbReference type="OrthoDB" id="2645156at2"/>
<keyword evidence="2" id="KW-1185">Reference proteome</keyword>
<evidence type="ECO:0000313" key="2">
    <source>
        <dbReference type="Proteomes" id="UP000019364"/>
    </source>
</evidence>
<gene>
    <name evidence="1" type="ORF">JCM16418_1764</name>
</gene>
<dbReference type="EMBL" id="BAVZ01000004">
    <property type="protein sequence ID" value="GAF07736.1"/>
    <property type="molecule type" value="Genomic_DNA"/>
</dbReference>
<dbReference type="STRING" id="1236976.JCM16418_1764"/>
<accession>W7YSX5</accession>
<dbReference type="AlphaFoldDB" id="W7YSX5"/>
<proteinExistence type="predicted"/>
<name>W7YSX5_9BACL</name>
<dbReference type="Proteomes" id="UP000019364">
    <property type="component" value="Unassembled WGS sequence"/>
</dbReference>